<keyword evidence="5" id="KW-0350">Heme biosynthesis</keyword>
<dbReference type="Proteomes" id="UP000652761">
    <property type="component" value="Unassembled WGS sequence"/>
</dbReference>
<dbReference type="EC" id="4.2.1.24" evidence="3"/>
<comment type="similarity">
    <text evidence="2">Belongs to the ALAD family.</text>
</comment>
<gene>
    <name evidence="12" type="ORF">Taro_044225</name>
</gene>
<protein>
    <recommendedName>
        <fullName evidence="3">porphobilinogen synthase</fullName>
        <ecNumber evidence="3">4.2.1.24</ecNumber>
    </recommendedName>
    <alternativeName>
        <fullName evidence="10">Porphobilinogen synthase</fullName>
    </alternativeName>
</protein>
<dbReference type="PANTHER" id="PTHR11458">
    <property type="entry name" value="DELTA-AMINOLEVULINIC ACID DEHYDRATASE"/>
    <property type="match status" value="1"/>
</dbReference>
<evidence type="ECO:0000313" key="12">
    <source>
        <dbReference type="EMBL" id="MQM11317.1"/>
    </source>
</evidence>
<dbReference type="Pfam" id="PF00490">
    <property type="entry name" value="ALAD"/>
    <property type="match status" value="1"/>
</dbReference>
<keyword evidence="7" id="KW-0456">Lyase</keyword>
<dbReference type="AlphaFoldDB" id="A0A843WTH1"/>
<keyword evidence="8" id="KW-0627">Porphyrin biosynthesis</keyword>
<evidence type="ECO:0000256" key="8">
    <source>
        <dbReference type="ARBA" id="ARBA00023244"/>
    </source>
</evidence>
<dbReference type="GO" id="GO:0015995">
    <property type="term" value="P:chlorophyll biosynthetic process"/>
    <property type="evidence" value="ECO:0007669"/>
    <property type="project" value="UniProtKB-KW"/>
</dbReference>
<dbReference type="GO" id="GO:0005829">
    <property type="term" value="C:cytosol"/>
    <property type="evidence" value="ECO:0007669"/>
    <property type="project" value="TreeGrafter"/>
</dbReference>
<evidence type="ECO:0000256" key="1">
    <source>
        <dbReference type="ARBA" id="ARBA00004694"/>
    </source>
</evidence>
<keyword evidence="6" id="KW-0149">Chlorophyll biosynthesis</keyword>
<dbReference type="InterPro" id="IPR001731">
    <property type="entry name" value="ALAD"/>
</dbReference>
<dbReference type="SUPFAM" id="SSF51569">
    <property type="entry name" value="Aldolase"/>
    <property type="match status" value="1"/>
</dbReference>
<dbReference type="GO" id="GO:0004655">
    <property type="term" value="F:porphobilinogen synthase activity"/>
    <property type="evidence" value="ECO:0007669"/>
    <property type="project" value="UniProtKB-EC"/>
</dbReference>
<comment type="function">
    <text evidence="9">Catalyzes an early step in the biosynthesis of tetrapyrroles. Binds two molecules of 5-aminolevulinate per subunit, each at a distinct site, and catalyzes their condensation to form porphobilinogen.</text>
</comment>
<comment type="pathway">
    <text evidence="1">Porphyrin-containing compound metabolism; protoporphyrin-IX biosynthesis; coproporphyrinogen-III from 5-aminolevulinate: step 1/4.</text>
</comment>
<evidence type="ECO:0000256" key="2">
    <source>
        <dbReference type="ARBA" id="ARBA00008055"/>
    </source>
</evidence>
<keyword evidence="13" id="KW-1185">Reference proteome</keyword>
<organism evidence="12 13">
    <name type="scientific">Colocasia esculenta</name>
    <name type="common">Wild taro</name>
    <name type="synonym">Arum esculentum</name>
    <dbReference type="NCBI Taxonomy" id="4460"/>
    <lineage>
        <taxon>Eukaryota</taxon>
        <taxon>Viridiplantae</taxon>
        <taxon>Streptophyta</taxon>
        <taxon>Embryophyta</taxon>
        <taxon>Tracheophyta</taxon>
        <taxon>Spermatophyta</taxon>
        <taxon>Magnoliopsida</taxon>
        <taxon>Liliopsida</taxon>
        <taxon>Araceae</taxon>
        <taxon>Aroideae</taxon>
        <taxon>Colocasieae</taxon>
        <taxon>Colocasia</taxon>
    </lineage>
</organism>
<dbReference type="OrthoDB" id="1723729at2759"/>
<evidence type="ECO:0000256" key="3">
    <source>
        <dbReference type="ARBA" id="ARBA00012053"/>
    </source>
</evidence>
<dbReference type="GO" id="GO:0008270">
    <property type="term" value="F:zinc ion binding"/>
    <property type="evidence" value="ECO:0007669"/>
    <property type="project" value="TreeGrafter"/>
</dbReference>
<sequence>MNSVNYREALVETHADVAEGADILLVSLFMHFGSSFCSLKVKPALPYLDVIRLPRENSALPIAAYQAKERERRSGCLRRGLPCPRLLPSSSPPLLGSLRHRRRWLPAPPPPLAPCADAATGPLGHHRRRSLALWPPPPLLSVLSTEGKEGGEAHRRFPCFLS</sequence>
<evidence type="ECO:0000256" key="7">
    <source>
        <dbReference type="ARBA" id="ARBA00023239"/>
    </source>
</evidence>
<evidence type="ECO:0000256" key="6">
    <source>
        <dbReference type="ARBA" id="ARBA00023171"/>
    </source>
</evidence>
<dbReference type="PANTHER" id="PTHR11458:SF0">
    <property type="entry name" value="DELTA-AMINOLEVULINIC ACID DEHYDRATASE"/>
    <property type="match status" value="1"/>
</dbReference>
<reference evidence="12" key="1">
    <citation type="submission" date="2017-07" db="EMBL/GenBank/DDBJ databases">
        <title>Taro Niue Genome Assembly and Annotation.</title>
        <authorList>
            <person name="Atibalentja N."/>
            <person name="Keating K."/>
            <person name="Fields C.J."/>
        </authorList>
    </citation>
    <scope>NUCLEOTIDE SEQUENCE</scope>
    <source>
        <strain evidence="12">Niue_2</strain>
        <tissue evidence="12">Leaf</tissue>
    </source>
</reference>
<proteinExistence type="inferred from homology"/>
<dbReference type="GO" id="GO:0006782">
    <property type="term" value="P:protoporphyrinogen IX biosynthetic process"/>
    <property type="evidence" value="ECO:0007669"/>
    <property type="project" value="UniProtKB-UniPathway"/>
</dbReference>
<evidence type="ECO:0000256" key="5">
    <source>
        <dbReference type="ARBA" id="ARBA00023133"/>
    </source>
</evidence>
<comment type="caution">
    <text evidence="12">The sequence shown here is derived from an EMBL/GenBank/DDBJ whole genome shotgun (WGS) entry which is preliminary data.</text>
</comment>
<evidence type="ECO:0000256" key="4">
    <source>
        <dbReference type="ARBA" id="ARBA00022533"/>
    </source>
</evidence>
<evidence type="ECO:0000313" key="13">
    <source>
        <dbReference type="Proteomes" id="UP000652761"/>
    </source>
</evidence>
<dbReference type="InterPro" id="IPR013785">
    <property type="entry name" value="Aldolase_TIM"/>
</dbReference>
<evidence type="ECO:0000256" key="10">
    <source>
        <dbReference type="ARBA" id="ARBA00032837"/>
    </source>
</evidence>
<evidence type="ECO:0000256" key="11">
    <source>
        <dbReference type="ARBA" id="ARBA00047651"/>
    </source>
</evidence>
<evidence type="ECO:0000256" key="9">
    <source>
        <dbReference type="ARBA" id="ARBA00025628"/>
    </source>
</evidence>
<name>A0A843WTH1_COLES</name>
<keyword evidence="4" id="KW-0021">Allosteric enzyme</keyword>
<dbReference type="EMBL" id="NMUH01004940">
    <property type="protein sequence ID" value="MQM11317.1"/>
    <property type="molecule type" value="Genomic_DNA"/>
</dbReference>
<accession>A0A843WTH1</accession>
<dbReference type="Gene3D" id="3.20.20.70">
    <property type="entry name" value="Aldolase class I"/>
    <property type="match status" value="1"/>
</dbReference>
<comment type="catalytic activity">
    <reaction evidence="11">
        <text>2 5-aminolevulinate = porphobilinogen + 2 H2O + H(+)</text>
        <dbReference type="Rhea" id="RHEA:24064"/>
        <dbReference type="ChEBI" id="CHEBI:15377"/>
        <dbReference type="ChEBI" id="CHEBI:15378"/>
        <dbReference type="ChEBI" id="CHEBI:58126"/>
        <dbReference type="ChEBI" id="CHEBI:356416"/>
        <dbReference type="EC" id="4.2.1.24"/>
    </reaction>
</comment>
<dbReference type="UniPathway" id="UPA00251">
    <property type="reaction ID" value="UER00318"/>
</dbReference>